<dbReference type="InterPro" id="IPR055708">
    <property type="entry name" value="DUF7284"/>
</dbReference>
<evidence type="ECO:0000313" key="2">
    <source>
        <dbReference type="Proteomes" id="UP000323537"/>
    </source>
</evidence>
<dbReference type="EMBL" id="FOPZ01000007">
    <property type="protein sequence ID" value="SFH52894.1"/>
    <property type="molecule type" value="Genomic_DNA"/>
</dbReference>
<accession>A0A1I3AS95</accession>
<protein>
    <recommendedName>
        <fullName evidence="3">Pilin/flagellin</fullName>
    </recommendedName>
</protein>
<organism evidence="1 2">
    <name type="scientific">Halorubrum aquaticum</name>
    <dbReference type="NCBI Taxonomy" id="387340"/>
    <lineage>
        <taxon>Archaea</taxon>
        <taxon>Methanobacteriati</taxon>
        <taxon>Methanobacteriota</taxon>
        <taxon>Stenosarchaea group</taxon>
        <taxon>Halobacteria</taxon>
        <taxon>Halobacteriales</taxon>
        <taxon>Haloferacaceae</taxon>
        <taxon>Halorubrum</taxon>
    </lineage>
</organism>
<proteinExistence type="predicted"/>
<gene>
    <name evidence="1" type="ORF">SAMN04488066_10761</name>
</gene>
<dbReference type="RefSeq" id="WP_149784248.1">
    <property type="nucleotide sequence ID" value="NZ_BAAADP010000003.1"/>
</dbReference>
<keyword evidence="2" id="KW-1185">Reference proteome</keyword>
<reference evidence="1 2" key="1">
    <citation type="submission" date="2016-10" db="EMBL/GenBank/DDBJ databases">
        <authorList>
            <person name="Varghese N."/>
            <person name="Submissions S."/>
        </authorList>
    </citation>
    <scope>NUCLEOTIDE SEQUENCE [LARGE SCALE GENOMIC DNA]</scope>
    <source>
        <strain evidence="1 2">CGMCC 1.6377</strain>
    </source>
</reference>
<evidence type="ECO:0008006" key="3">
    <source>
        <dbReference type="Google" id="ProtNLM"/>
    </source>
</evidence>
<dbReference type="AlphaFoldDB" id="A0A1I3AS95"/>
<dbReference type="OrthoDB" id="330250at2157"/>
<evidence type="ECO:0000313" key="1">
    <source>
        <dbReference type="EMBL" id="SFH52894.1"/>
    </source>
</evidence>
<name>A0A1I3AS95_9EURY</name>
<dbReference type="Proteomes" id="UP000323537">
    <property type="component" value="Unassembled WGS sequence"/>
</dbReference>
<dbReference type="Pfam" id="PF23955">
    <property type="entry name" value="DUF7284"/>
    <property type="match status" value="1"/>
</dbReference>
<sequence>MTSTVLDVTVMLLCVSASVIALGTVGTDTETGADAAADAADRLATETATVTYEVDGGDHESRTVHATLVELLAASVRGPSGTDRETVDRFRSRVLDRVTDALDGRFRVDVRYETNDPSSGIDALGGGGHHVRDGDGIGPWTVTIGNEPPANADVTAAVLTHPGPDRIGSARIDPDGPGRFRIVVRAW</sequence>